<dbReference type="InterPro" id="IPR004484">
    <property type="entry name" value="CbiA/CobB_synth"/>
</dbReference>
<evidence type="ECO:0000256" key="8">
    <source>
        <dbReference type="HAMAP-Rule" id="MF_00027"/>
    </source>
</evidence>
<comment type="miscellaneous">
    <text evidence="8">The a and c carboxylates of cobyrinate are activated for nucleophilic attack via formation of a phosphorylated intermediate by ATP. CbiA catalyzes first the amidation of the c-carboxylate, and then that of the a-carboxylate.</text>
</comment>
<evidence type="ECO:0000259" key="11">
    <source>
        <dbReference type="Pfam" id="PF07685"/>
    </source>
</evidence>
<dbReference type="PANTHER" id="PTHR43873:SF1">
    <property type="entry name" value="COBYRINATE A,C-DIAMIDE SYNTHASE"/>
    <property type="match status" value="1"/>
</dbReference>
<dbReference type="Proteomes" id="UP000014975">
    <property type="component" value="Unassembled WGS sequence"/>
</dbReference>
<evidence type="ECO:0000256" key="4">
    <source>
        <dbReference type="ARBA" id="ARBA00022741"/>
    </source>
</evidence>
<dbReference type="GO" id="GO:0042242">
    <property type="term" value="F:cobyrinic acid a,c-diamide synthase activity"/>
    <property type="evidence" value="ECO:0007669"/>
    <property type="project" value="UniProtKB-UniRule"/>
</dbReference>
<dbReference type="Gene3D" id="3.40.50.880">
    <property type="match status" value="1"/>
</dbReference>
<dbReference type="EC" id="6.3.5.11" evidence="8"/>
<dbReference type="RefSeq" id="WP_020887785.1">
    <property type="nucleotide sequence ID" value="NZ_ATHI01000030.1"/>
</dbReference>
<reference evidence="12 13" key="1">
    <citation type="journal article" date="2013" name="Genome Announc.">
        <title>Draft genome sequences for three mercury-methylating, sulfate-reducing bacteria.</title>
        <authorList>
            <person name="Brown S.D."/>
            <person name="Hurt R.A.Jr."/>
            <person name="Gilmour C.C."/>
            <person name="Elias D.A."/>
        </authorList>
    </citation>
    <scope>NUCLEOTIDE SEQUENCE [LARGE SCALE GENOMIC DNA]</scope>
    <source>
        <strain evidence="12 13">DSM 16529</strain>
    </source>
</reference>
<dbReference type="Pfam" id="PF01656">
    <property type="entry name" value="CbiA"/>
    <property type="match status" value="1"/>
</dbReference>
<feature type="region of interest" description="Disordered" evidence="9">
    <location>
        <begin position="249"/>
        <end position="275"/>
    </location>
</feature>
<dbReference type="AlphaFoldDB" id="S7T301"/>
<name>S7T301_9BACT</name>
<dbReference type="eggNOG" id="COG1797">
    <property type="taxonomic scope" value="Bacteria"/>
</dbReference>
<dbReference type="PATRIC" id="fig|1121439.3.peg.2463"/>
<evidence type="ECO:0000256" key="7">
    <source>
        <dbReference type="ARBA" id="ARBA00022962"/>
    </source>
</evidence>
<evidence type="ECO:0000256" key="5">
    <source>
        <dbReference type="ARBA" id="ARBA00022840"/>
    </source>
</evidence>
<dbReference type="PROSITE" id="PS51274">
    <property type="entry name" value="GATASE_COBBQ"/>
    <property type="match status" value="1"/>
</dbReference>
<dbReference type="OrthoDB" id="9764035at2"/>
<dbReference type="STRING" id="1121439.dsat_1088"/>
<dbReference type="InterPro" id="IPR011698">
    <property type="entry name" value="GATase_3"/>
</dbReference>
<keyword evidence="3 8" id="KW-0436">Ligase</keyword>
<comment type="domain">
    <text evidence="8">Comprises of two domains. The C-terminal domain contains the binding site for glutamine and catalyzes the hydrolysis of this substrate to glutamate and ammonia. The N-terminal domain is anticipated to bind ATP and cobyrinate and catalyzes the ultimate synthesis of the diamide product. The ammonia produced via the glutaminase domain is probably translocated to the adjacent domain via a molecular tunnel, where it reacts with an activated intermediate.</text>
</comment>
<evidence type="ECO:0000256" key="2">
    <source>
        <dbReference type="ARBA" id="ARBA00022573"/>
    </source>
</evidence>
<evidence type="ECO:0000256" key="9">
    <source>
        <dbReference type="SAM" id="MobiDB-lite"/>
    </source>
</evidence>
<comment type="caution">
    <text evidence="12">The sequence shown here is derived from an EMBL/GenBank/DDBJ whole genome shotgun (WGS) entry which is preliminary data.</text>
</comment>
<evidence type="ECO:0000256" key="3">
    <source>
        <dbReference type="ARBA" id="ARBA00022598"/>
    </source>
</evidence>
<sequence>MKSLVVAGTRSGCGKTSVAVGLMAALARRGLRVAPFKCGPDFIDTSHHERACGRPSHNLDGWMCGRFSVEDIFARHAQGADVAVIEGVMGLFDGFSGSSEAGSTAEIAKWLHAPVLLVADASSMARSVAAMVGGYIDFDPEVAFAGVLLNRVGSAAHGEIASEALAAAGLNLIGMLPRAEEIGLPARHLGLSMGQETGEDMYARLADWVEAGIDLDALLSGLPEMVVQPVNENRTWSADDEHIPGPLFFADDSGEKPRADEEPDTPGAASAAPLSRRPKAHVARIAVAQDQAFCFYYRENLRLLEDAGAELVFFSPVSDKKLPEGADGLYLGGGYPELSAFDLSNNAGLRREIKRFAEDGRPVYAECGGFMYLMESIRDARGSTCMMSGVFPLSARMAERFAALGYRQVTTTRDCILGPAGTLARGHEFHYSVLPDEAYDLAGLYAVEDRKGPREKPEGFAAHNVVASYIHLHFCSNPALARHLVEACAS</sequence>
<keyword evidence="5 8" id="KW-0067">ATP-binding</keyword>
<evidence type="ECO:0000256" key="6">
    <source>
        <dbReference type="ARBA" id="ARBA00022842"/>
    </source>
</evidence>
<comment type="catalytic activity">
    <reaction evidence="8">
        <text>cob(II)yrinate + 2 L-glutamine + 2 ATP + 2 H2O = cob(II)yrinate a,c diamide + 2 L-glutamate + 2 ADP + 2 phosphate + 2 H(+)</text>
        <dbReference type="Rhea" id="RHEA:26289"/>
        <dbReference type="ChEBI" id="CHEBI:15377"/>
        <dbReference type="ChEBI" id="CHEBI:15378"/>
        <dbReference type="ChEBI" id="CHEBI:29985"/>
        <dbReference type="ChEBI" id="CHEBI:30616"/>
        <dbReference type="ChEBI" id="CHEBI:43474"/>
        <dbReference type="ChEBI" id="CHEBI:58359"/>
        <dbReference type="ChEBI" id="CHEBI:58537"/>
        <dbReference type="ChEBI" id="CHEBI:58894"/>
        <dbReference type="ChEBI" id="CHEBI:456216"/>
        <dbReference type="EC" id="6.3.5.11"/>
    </reaction>
</comment>
<feature type="domain" description="CobQ/CobB/MinD/ParA nucleotide binding" evidence="10">
    <location>
        <begin position="4"/>
        <end position="188"/>
    </location>
</feature>
<dbReference type="UniPathway" id="UPA00148">
    <property type="reaction ID" value="UER00231"/>
</dbReference>
<dbReference type="GO" id="GO:0009236">
    <property type="term" value="P:cobalamin biosynthetic process"/>
    <property type="evidence" value="ECO:0007669"/>
    <property type="project" value="UniProtKB-UniRule"/>
</dbReference>
<evidence type="ECO:0000313" key="13">
    <source>
        <dbReference type="Proteomes" id="UP000014975"/>
    </source>
</evidence>
<keyword evidence="4 8" id="KW-0547">Nucleotide-binding</keyword>
<keyword evidence="2 8" id="KW-0169">Cobalamin biosynthesis</keyword>
<comment type="similarity">
    <text evidence="8">Belongs to the CobB/CbiA family.</text>
</comment>
<comment type="function">
    <text evidence="8">Catalyzes the ATP-dependent amidation of the two carboxylate groups at positions a and c of cobyrinate, using either L-glutamine or ammonia as the nitrogen source.</text>
</comment>
<organism evidence="12 13">
    <name type="scientific">Alkalidesulfovibrio alkalitolerans DSM 16529</name>
    <dbReference type="NCBI Taxonomy" id="1121439"/>
    <lineage>
        <taxon>Bacteria</taxon>
        <taxon>Pseudomonadati</taxon>
        <taxon>Thermodesulfobacteriota</taxon>
        <taxon>Desulfovibrionia</taxon>
        <taxon>Desulfovibrionales</taxon>
        <taxon>Desulfovibrionaceae</taxon>
        <taxon>Alkalidesulfovibrio</taxon>
    </lineage>
</organism>
<dbReference type="CDD" id="cd03130">
    <property type="entry name" value="GATase1_CobB"/>
    <property type="match status" value="1"/>
</dbReference>
<comment type="pathway">
    <text evidence="8">Cofactor biosynthesis; adenosylcobalamin biosynthesis; cob(II)yrinate a,c-diamide from sirohydrochlorin (anaerobic route): step 10/10.</text>
</comment>
<feature type="active site" description="Nucleophile" evidence="8">
    <location>
        <position position="367"/>
    </location>
</feature>
<dbReference type="HAMAP" id="MF_00027">
    <property type="entry name" value="CobB_CbiA"/>
    <property type="match status" value="1"/>
</dbReference>
<keyword evidence="6 8" id="KW-0460">Magnesium</keyword>
<keyword evidence="13" id="KW-1185">Reference proteome</keyword>
<feature type="domain" description="CobB/CobQ-like glutamine amidotransferase" evidence="11">
    <location>
        <begin position="284"/>
        <end position="477"/>
    </location>
</feature>
<dbReference type="NCBIfam" id="NF002204">
    <property type="entry name" value="PRK01077.1"/>
    <property type="match status" value="1"/>
</dbReference>
<dbReference type="GO" id="GO:0005524">
    <property type="term" value="F:ATP binding"/>
    <property type="evidence" value="ECO:0007669"/>
    <property type="project" value="UniProtKB-UniRule"/>
</dbReference>
<comment type="cofactor">
    <cofactor evidence="1 8">
        <name>Mg(2+)</name>
        <dbReference type="ChEBI" id="CHEBI:18420"/>
    </cofactor>
</comment>
<dbReference type="PANTHER" id="PTHR43873">
    <property type="entry name" value="COBYRINATE A,C-DIAMIDE SYNTHASE"/>
    <property type="match status" value="1"/>
</dbReference>
<dbReference type="InterPro" id="IPR029062">
    <property type="entry name" value="Class_I_gatase-like"/>
</dbReference>
<evidence type="ECO:0000313" key="12">
    <source>
        <dbReference type="EMBL" id="EPR30961.1"/>
    </source>
</evidence>
<accession>S7T301</accession>
<keyword evidence="7 8" id="KW-0315">Glutamine amidotransferase</keyword>
<dbReference type="SUPFAM" id="SSF52317">
    <property type="entry name" value="Class I glutamine amidotransferase-like"/>
    <property type="match status" value="1"/>
</dbReference>
<dbReference type="InterPro" id="IPR027417">
    <property type="entry name" value="P-loop_NTPase"/>
</dbReference>
<evidence type="ECO:0000259" key="10">
    <source>
        <dbReference type="Pfam" id="PF01656"/>
    </source>
</evidence>
<dbReference type="CDD" id="cd05388">
    <property type="entry name" value="CobB_N"/>
    <property type="match status" value="1"/>
</dbReference>
<dbReference type="EMBL" id="ATHI01000030">
    <property type="protein sequence ID" value="EPR30961.1"/>
    <property type="molecule type" value="Genomic_DNA"/>
</dbReference>
<protein>
    <recommendedName>
        <fullName evidence="8">Cobyrinate a,c-diamide synthase</fullName>
        <ecNumber evidence="8">6.3.5.11</ecNumber>
    </recommendedName>
    <alternativeName>
        <fullName evidence="8">Cobyrinic acid a,c-diamide synthetase</fullName>
    </alternativeName>
</protein>
<dbReference type="SUPFAM" id="SSF52540">
    <property type="entry name" value="P-loop containing nucleoside triphosphate hydrolases"/>
    <property type="match status" value="1"/>
</dbReference>
<proteinExistence type="inferred from homology"/>
<dbReference type="InterPro" id="IPR002586">
    <property type="entry name" value="CobQ/CobB/MinD/ParA_Nub-bd_dom"/>
</dbReference>
<dbReference type="Gene3D" id="3.40.50.300">
    <property type="entry name" value="P-loop containing nucleotide triphosphate hydrolases"/>
    <property type="match status" value="2"/>
</dbReference>
<gene>
    <name evidence="8" type="primary">cbiA</name>
    <name evidence="12" type="ORF">dsat_1088</name>
</gene>
<dbReference type="Pfam" id="PF07685">
    <property type="entry name" value="GATase_3"/>
    <property type="match status" value="1"/>
</dbReference>
<evidence type="ECO:0000256" key="1">
    <source>
        <dbReference type="ARBA" id="ARBA00001946"/>
    </source>
</evidence>
<feature type="site" description="Increases nucleophilicity of active site Cys" evidence="8">
    <location>
        <position position="471"/>
    </location>
</feature>